<gene>
    <name evidence="1" type="ORF">RGC78_13765</name>
</gene>
<dbReference type="Proteomes" id="UP001256646">
    <property type="component" value="Unassembled WGS sequence"/>
</dbReference>
<evidence type="ECO:0000313" key="1">
    <source>
        <dbReference type="EMBL" id="MDR5588536.1"/>
    </source>
</evidence>
<organism evidence="1 2">
    <name type="scientific">Clostridium aquiflavi</name>
    <dbReference type="NCBI Taxonomy" id="3073603"/>
    <lineage>
        <taxon>Bacteria</taxon>
        <taxon>Bacillati</taxon>
        <taxon>Bacillota</taxon>
        <taxon>Clostridia</taxon>
        <taxon>Eubacteriales</taxon>
        <taxon>Clostridiaceae</taxon>
        <taxon>Clostridium</taxon>
    </lineage>
</organism>
<proteinExistence type="predicted"/>
<keyword evidence="2" id="KW-1185">Reference proteome</keyword>
<dbReference type="RefSeq" id="WP_309556820.1">
    <property type="nucleotide sequence ID" value="NZ_JAVJAN010000042.1"/>
</dbReference>
<evidence type="ECO:0000313" key="2">
    <source>
        <dbReference type="Proteomes" id="UP001256646"/>
    </source>
</evidence>
<accession>A0ABU1EJG0</accession>
<comment type="caution">
    <text evidence="1">The sequence shown here is derived from an EMBL/GenBank/DDBJ whole genome shotgun (WGS) entry which is preliminary data.</text>
</comment>
<name>A0ABU1EJG0_9CLOT</name>
<dbReference type="EMBL" id="JAVJAN010000042">
    <property type="protein sequence ID" value="MDR5588536.1"/>
    <property type="molecule type" value="Genomic_DNA"/>
</dbReference>
<reference evidence="1 2" key="1">
    <citation type="submission" date="2023-09" db="EMBL/GenBank/DDBJ databases">
        <authorList>
            <person name="Zhai L."/>
        </authorList>
    </citation>
    <scope>NUCLEOTIDE SEQUENCE [LARGE SCALE GENOMIC DNA]</scope>
    <source>
        <strain evidence="1 2">5 N-1</strain>
    </source>
</reference>
<sequence length="407" mass="48496">MQNNKARTEDIYLFDNTIAVNIYSGDFDKLLTNLKLRGQYLASKYYPQKKIVDFINDKVISGEIKKEDLNKFLPNKLSYGKHKQVFYYKFKESFNFDNSLKGVLDILSRNYRVSTLEYNELASTYYLYEKGENEDIGYIKILKENKKKILKLRVIVVKKVKYRDRNIDKFENSYFPIDIDFENNYLIIKSLVKDYIKDPNYKGENIANKLAKKFLQIFNLSNIEDKSGNQEILYNMCNKLLNEVIEKISKLGMEDIDDDINKLAIITKNKIKNKLSVEEQKLQCFDELTFQIRNIIENMIVPLCLIDNKQIEGLISYIKFRDKTAVKAVLKTRRRKETLLDSEAYLNLRQTLKKSRYIQKIRVLWNKEDISLYYDATRDECVEIHFYRKVSREDVEYAIRKFEENRS</sequence>
<protein>
    <submittedName>
        <fullName evidence="1">Uncharacterized protein</fullName>
    </submittedName>
</protein>